<dbReference type="PROSITE" id="PS00657">
    <property type="entry name" value="FORK_HEAD_1"/>
    <property type="match status" value="1"/>
</dbReference>
<dbReference type="PRINTS" id="PR00053">
    <property type="entry name" value="FORKHEAD"/>
</dbReference>
<keyword evidence="3 6" id="KW-0238">DNA-binding</keyword>
<dbReference type="AlphaFoldDB" id="R7YWF2"/>
<evidence type="ECO:0000313" key="10">
    <source>
        <dbReference type="Proteomes" id="UP000016924"/>
    </source>
</evidence>
<dbReference type="RefSeq" id="XP_007781318.1">
    <property type="nucleotide sequence ID" value="XM_007783128.1"/>
</dbReference>
<dbReference type="InterPro" id="IPR045912">
    <property type="entry name" value="FOXJ2/3-like"/>
</dbReference>
<dbReference type="GO" id="GO:0000978">
    <property type="term" value="F:RNA polymerase II cis-regulatory region sequence-specific DNA binding"/>
    <property type="evidence" value="ECO:0007669"/>
    <property type="project" value="TreeGrafter"/>
</dbReference>
<feature type="region of interest" description="Disordered" evidence="7">
    <location>
        <begin position="712"/>
        <end position="754"/>
    </location>
</feature>
<dbReference type="InterPro" id="IPR001766">
    <property type="entry name" value="Fork_head_dom"/>
</dbReference>
<keyword evidence="2" id="KW-0805">Transcription regulation</keyword>
<dbReference type="CDD" id="cd00059">
    <property type="entry name" value="FH_FOX"/>
    <property type="match status" value="1"/>
</dbReference>
<dbReference type="InterPro" id="IPR018122">
    <property type="entry name" value="TF_fork_head_CS_1"/>
</dbReference>
<comment type="subcellular location">
    <subcellularLocation>
        <location evidence="1 6">Nucleus</location>
    </subcellularLocation>
</comment>
<dbReference type="InterPro" id="IPR036388">
    <property type="entry name" value="WH-like_DNA-bd_sf"/>
</dbReference>
<evidence type="ECO:0000259" key="8">
    <source>
        <dbReference type="PROSITE" id="PS50039"/>
    </source>
</evidence>
<organism evidence="9 10">
    <name type="scientific">Coniosporium apollinis (strain CBS 100218)</name>
    <name type="common">Rock-inhabiting black yeast</name>
    <dbReference type="NCBI Taxonomy" id="1168221"/>
    <lineage>
        <taxon>Eukaryota</taxon>
        <taxon>Fungi</taxon>
        <taxon>Dikarya</taxon>
        <taxon>Ascomycota</taxon>
        <taxon>Pezizomycotina</taxon>
        <taxon>Dothideomycetes</taxon>
        <taxon>Dothideomycetes incertae sedis</taxon>
        <taxon>Coniosporium</taxon>
    </lineage>
</organism>
<feature type="compositionally biased region" description="Pro residues" evidence="7">
    <location>
        <begin position="381"/>
        <end position="396"/>
    </location>
</feature>
<protein>
    <recommendedName>
        <fullName evidence="8">Fork-head domain-containing protein</fullName>
    </recommendedName>
</protein>
<feature type="compositionally biased region" description="Polar residues" evidence="7">
    <location>
        <begin position="58"/>
        <end position="70"/>
    </location>
</feature>
<feature type="region of interest" description="Disordered" evidence="7">
    <location>
        <begin position="37"/>
        <end position="78"/>
    </location>
</feature>
<dbReference type="GO" id="GO:0001228">
    <property type="term" value="F:DNA-binding transcription activator activity, RNA polymerase II-specific"/>
    <property type="evidence" value="ECO:0007669"/>
    <property type="project" value="UniProtKB-ARBA"/>
</dbReference>
<feature type="region of interest" description="Disordered" evidence="7">
    <location>
        <begin position="635"/>
        <end position="688"/>
    </location>
</feature>
<keyword evidence="4" id="KW-0804">Transcription</keyword>
<dbReference type="SMART" id="SM00339">
    <property type="entry name" value="FH"/>
    <property type="match status" value="1"/>
</dbReference>
<dbReference type="EMBL" id="JH767577">
    <property type="protein sequence ID" value="EON66001.1"/>
    <property type="molecule type" value="Genomic_DNA"/>
</dbReference>
<sequence length="754" mass="82312">MATTRRAPPLEIYRDPTTSFDHHEVAEAEAALLSALRPDANVSSEQHTLLDPPAFEQNGHSPLKTSRQSSSPPPHILAESRSNLNSISIPPPQQYKFTDALQKKQTVHVEPATTTQKPRDAIYSTFPSFEKLDKENAYNPTGYAKSVIQNSDPIYGYKSSMKRTLMDAAPLGDRTNKKSKIYAEPETQPLPDPAQMPPIDDDGSKPPYSYAVLIGMAILRAPNRRLTLAQIYKWISETFKHYRASDTGWQNSIRHNLSLNKAFVKQERPKDDPGKGNYWAIEQGMERQFLKDKPTRRTTNPESAPFIHGMYGDLTRPSTAPSVGAFPPRSSDVKNLDSSKFPDETELSSDATIPASDPAIHEGQDVDNSMPPPSSRAIDSSPPPADIHSSPPPPISRPVSRQQREGTPARASRHKPTSRSGGGRRRRFSVLGDSGFYSSIESSAIKGHPAGPLTSEADIDRQVIKHGRAEEEIARIRSSSYDSPTKGRLHLKQPSVHFPSSPFHPFEGSGASKEPLTPAIVFKRPAKPPASVSPNTNLRNHRNRIRELLGSPDKSLSVLHEEHTWSPSLPLPNGEAFNLHEDGFVTNFDVFADSTFNTPASPFPRSSPRKHSAKRPCLTRASTTANILQDITGASRNAINMPPPSSTAPSLKPFLKSPAHFGSPSKAAAPTSQPLNLGPPPTALELWDGQGAEDENGAFFGLDLIHSDESEPGFDMLQGFQRIGAQPRAGGRGDGSPLKRAGRPGLGRSSTSLF</sequence>
<evidence type="ECO:0000256" key="3">
    <source>
        <dbReference type="ARBA" id="ARBA00023125"/>
    </source>
</evidence>
<dbReference type="PANTHER" id="PTHR46078:SF2">
    <property type="entry name" value="FORK-HEAD DOMAIN-CONTAINING PROTEIN"/>
    <property type="match status" value="1"/>
</dbReference>
<dbReference type="InterPro" id="IPR036390">
    <property type="entry name" value="WH_DNA-bd_sf"/>
</dbReference>
<dbReference type="SUPFAM" id="SSF46785">
    <property type="entry name" value="Winged helix' DNA-binding domain"/>
    <property type="match status" value="1"/>
</dbReference>
<evidence type="ECO:0000256" key="6">
    <source>
        <dbReference type="PROSITE-ProRule" id="PRU00089"/>
    </source>
</evidence>
<feature type="DNA-binding region" description="Fork-head" evidence="6">
    <location>
        <begin position="205"/>
        <end position="300"/>
    </location>
</feature>
<feature type="region of interest" description="Disordered" evidence="7">
    <location>
        <begin position="1"/>
        <end position="21"/>
    </location>
</feature>
<dbReference type="FunFam" id="1.10.10.10:FF:000260">
    <property type="entry name" value="Forkhead transcription factor (Sep1)"/>
    <property type="match status" value="1"/>
</dbReference>
<evidence type="ECO:0000313" key="9">
    <source>
        <dbReference type="EMBL" id="EON66001.1"/>
    </source>
</evidence>
<evidence type="ECO:0000256" key="5">
    <source>
        <dbReference type="ARBA" id="ARBA00023242"/>
    </source>
</evidence>
<dbReference type="STRING" id="1168221.R7YWF2"/>
<evidence type="ECO:0000256" key="2">
    <source>
        <dbReference type="ARBA" id="ARBA00023015"/>
    </source>
</evidence>
<keyword evidence="5 6" id="KW-0539">Nucleus</keyword>
<accession>R7YWF2</accession>
<dbReference type="OMA" id="PNDAGWQ"/>
<keyword evidence="10" id="KW-1185">Reference proteome</keyword>
<evidence type="ECO:0000256" key="1">
    <source>
        <dbReference type="ARBA" id="ARBA00004123"/>
    </source>
</evidence>
<evidence type="ECO:0000256" key="4">
    <source>
        <dbReference type="ARBA" id="ARBA00023163"/>
    </source>
</evidence>
<dbReference type="PROSITE" id="PS00658">
    <property type="entry name" value="FORK_HEAD_2"/>
    <property type="match status" value="1"/>
</dbReference>
<feature type="region of interest" description="Disordered" evidence="7">
    <location>
        <begin position="598"/>
        <end position="617"/>
    </location>
</feature>
<reference evidence="10" key="1">
    <citation type="submission" date="2012-06" db="EMBL/GenBank/DDBJ databases">
        <title>The genome sequence of Coniosporium apollinis CBS 100218.</title>
        <authorList>
            <consortium name="The Broad Institute Genome Sequencing Platform"/>
            <person name="Cuomo C."/>
            <person name="Gorbushina A."/>
            <person name="Noack S."/>
            <person name="Walker B."/>
            <person name="Young S.K."/>
            <person name="Zeng Q."/>
            <person name="Gargeya S."/>
            <person name="Fitzgerald M."/>
            <person name="Haas B."/>
            <person name="Abouelleil A."/>
            <person name="Alvarado L."/>
            <person name="Arachchi H.M."/>
            <person name="Berlin A.M."/>
            <person name="Chapman S.B."/>
            <person name="Goldberg J."/>
            <person name="Griggs A."/>
            <person name="Gujja S."/>
            <person name="Hansen M."/>
            <person name="Howarth C."/>
            <person name="Imamovic A."/>
            <person name="Larimer J."/>
            <person name="McCowan C."/>
            <person name="Montmayeur A."/>
            <person name="Murphy C."/>
            <person name="Neiman D."/>
            <person name="Pearson M."/>
            <person name="Priest M."/>
            <person name="Roberts A."/>
            <person name="Saif S."/>
            <person name="Shea T."/>
            <person name="Sisk P."/>
            <person name="Sykes S."/>
            <person name="Wortman J."/>
            <person name="Nusbaum C."/>
            <person name="Birren B."/>
        </authorList>
    </citation>
    <scope>NUCLEOTIDE SEQUENCE [LARGE SCALE GENOMIC DNA]</scope>
    <source>
        <strain evidence="10">CBS 100218</strain>
    </source>
</reference>
<dbReference type="GeneID" id="19902555"/>
<feature type="compositionally biased region" description="Basic residues" evidence="7">
    <location>
        <begin position="411"/>
        <end position="428"/>
    </location>
</feature>
<dbReference type="PANTHER" id="PTHR46078">
    <property type="entry name" value="FORKHEAD BOX PROTEIN J2 FAMILY MEMBER"/>
    <property type="match status" value="1"/>
</dbReference>
<proteinExistence type="predicted"/>
<feature type="compositionally biased region" description="Basic and acidic residues" evidence="7">
    <location>
        <begin position="331"/>
        <end position="343"/>
    </location>
</feature>
<dbReference type="InterPro" id="IPR030456">
    <property type="entry name" value="TF_fork_head_CS_2"/>
</dbReference>
<name>R7YWF2_CONA1</name>
<feature type="region of interest" description="Disordered" evidence="7">
    <location>
        <begin position="289"/>
        <end position="429"/>
    </location>
</feature>
<dbReference type="Proteomes" id="UP000016924">
    <property type="component" value="Unassembled WGS sequence"/>
</dbReference>
<dbReference type="HOGENOM" id="CLU_012536_1_0_1"/>
<dbReference type="PROSITE" id="PS50039">
    <property type="entry name" value="FORK_HEAD_3"/>
    <property type="match status" value="1"/>
</dbReference>
<dbReference type="Gene3D" id="1.10.10.10">
    <property type="entry name" value="Winged helix-like DNA-binding domain superfamily/Winged helix DNA-binding domain"/>
    <property type="match status" value="1"/>
</dbReference>
<dbReference type="Pfam" id="PF00250">
    <property type="entry name" value="Forkhead"/>
    <property type="match status" value="1"/>
</dbReference>
<dbReference type="GO" id="GO:0005634">
    <property type="term" value="C:nucleus"/>
    <property type="evidence" value="ECO:0007669"/>
    <property type="project" value="UniProtKB-SubCell"/>
</dbReference>
<dbReference type="eggNOG" id="KOG2294">
    <property type="taxonomic scope" value="Eukaryota"/>
</dbReference>
<evidence type="ECO:0000256" key="7">
    <source>
        <dbReference type="SAM" id="MobiDB-lite"/>
    </source>
</evidence>
<gene>
    <name evidence="9" type="ORF">W97_05244</name>
</gene>
<feature type="domain" description="Fork-head" evidence="8">
    <location>
        <begin position="205"/>
        <end position="300"/>
    </location>
</feature>
<dbReference type="OrthoDB" id="5954824at2759"/>